<dbReference type="EMBL" id="JACSQV010000006">
    <property type="protein sequence ID" value="MBD7918422.1"/>
    <property type="molecule type" value="Genomic_DNA"/>
</dbReference>
<reference evidence="2 3" key="1">
    <citation type="submission" date="2020-08" db="EMBL/GenBank/DDBJ databases">
        <title>A Genomic Blueprint of the Chicken Gut Microbiome.</title>
        <authorList>
            <person name="Gilroy R."/>
            <person name="Ravi A."/>
            <person name="Getino M."/>
            <person name="Pursley I."/>
            <person name="Horton D.L."/>
            <person name="Alikhan N.-F."/>
            <person name="Baker D."/>
            <person name="Gharbi K."/>
            <person name="Hall N."/>
            <person name="Watson M."/>
            <person name="Adriaenssens E.M."/>
            <person name="Foster-Nyarko E."/>
            <person name="Jarju S."/>
            <person name="Secka A."/>
            <person name="Antonio M."/>
            <person name="Oren A."/>
            <person name="Chaudhuri R."/>
            <person name="La Ragione R.M."/>
            <person name="Hildebrand F."/>
            <person name="Pallen M.J."/>
        </authorList>
    </citation>
    <scope>NUCLEOTIDE SEQUENCE [LARGE SCALE GENOMIC DNA]</scope>
    <source>
        <strain evidence="2 3">Sa3CUA2</strain>
    </source>
</reference>
<sequence>MPQDEVDPPPAEVPAEEVPLDPRSIARASLAAGRNRSLWWTMSGIVVSVGVAFLTDAVVGSYVLALLLVASAVVRAVTPAPGPVAVSVRSKPLDVAVLATGALALAVLASVLPPA</sequence>
<keyword evidence="1" id="KW-0472">Membrane</keyword>
<accession>A0ABR8QDB4</accession>
<keyword evidence="1" id="KW-1133">Transmembrane helix</keyword>
<protein>
    <submittedName>
        <fullName evidence="2">DUF3017 domain-containing protein</fullName>
    </submittedName>
</protein>
<evidence type="ECO:0000256" key="1">
    <source>
        <dbReference type="SAM" id="Phobius"/>
    </source>
</evidence>
<dbReference type="InterPro" id="IPR021385">
    <property type="entry name" value="DUF3017"/>
</dbReference>
<keyword evidence="3" id="KW-1185">Reference proteome</keyword>
<evidence type="ECO:0000313" key="2">
    <source>
        <dbReference type="EMBL" id="MBD7918422.1"/>
    </source>
</evidence>
<evidence type="ECO:0000313" key="3">
    <source>
        <dbReference type="Proteomes" id="UP000604241"/>
    </source>
</evidence>
<name>A0ABR8QDB4_9CELL</name>
<feature type="transmembrane region" description="Helical" evidence="1">
    <location>
        <begin position="37"/>
        <end position="55"/>
    </location>
</feature>
<dbReference type="Pfam" id="PF11222">
    <property type="entry name" value="DUF3017"/>
    <property type="match status" value="1"/>
</dbReference>
<gene>
    <name evidence="2" type="ORF">H9657_09045</name>
</gene>
<comment type="caution">
    <text evidence="2">The sequence shown here is derived from an EMBL/GenBank/DDBJ whole genome shotgun (WGS) entry which is preliminary data.</text>
</comment>
<organism evidence="2 3">
    <name type="scientific">Cellulomonas avistercoris</name>
    <dbReference type="NCBI Taxonomy" id="2762242"/>
    <lineage>
        <taxon>Bacteria</taxon>
        <taxon>Bacillati</taxon>
        <taxon>Actinomycetota</taxon>
        <taxon>Actinomycetes</taxon>
        <taxon>Micrococcales</taxon>
        <taxon>Cellulomonadaceae</taxon>
        <taxon>Cellulomonas</taxon>
    </lineage>
</organism>
<feature type="transmembrane region" description="Helical" evidence="1">
    <location>
        <begin position="61"/>
        <end position="81"/>
    </location>
</feature>
<proteinExistence type="predicted"/>
<dbReference type="Proteomes" id="UP000604241">
    <property type="component" value="Unassembled WGS sequence"/>
</dbReference>
<feature type="transmembrane region" description="Helical" evidence="1">
    <location>
        <begin position="93"/>
        <end position="112"/>
    </location>
</feature>
<keyword evidence="1" id="KW-0812">Transmembrane</keyword>